<keyword evidence="2" id="KW-0472">Membrane</keyword>
<feature type="region of interest" description="Disordered" evidence="1">
    <location>
        <begin position="217"/>
        <end position="261"/>
    </location>
</feature>
<gene>
    <name evidence="3" type="ORF">HINF_LOCUS22952</name>
    <name evidence="4" type="ORF">HINF_LOCUS69146</name>
</gene>
<evidence type="ECO:0000313" key="4">
    <source>
        <dbReference type="EMBL" id="CAL6097596.1"/>
    </source>
</evidence>
<dbReference type="EMBL" id="CAXDID020000499">
    <property type="protein sequence ID" value="CAL6097596.1"/>
    <property type="molecule type" value="Genomic_DNA"/>
</dbReference>
<proteinExistence type="predicted"/>
<comment type="caution">
    <text evidence="3">The sequence shown here is derived from an EMBL/GenBank/DDBJ whole genome shotgun (WGS) entry which is preliminary data.</text>
</comment>
<keyword evidence="2" id="KW-0812">Transmembrane</keyword>
<evidence type="ECO:0000256" key="2">
    <source>
        <dbReference type="SAM" id="Phobius"/>
    </source>
</evidence>
<dbReference type="Proteomes" id="UP001642409">
    <property type="component" value="Unassembled WGS sequence"/>
</dbReference>
<sequence length="261" mass="31281">MEQLVELNLSSNKIRDITEIEPANVSFLTYVKDFQRFSSQNRRYKHVTLIFILWGLMYYSIIQMIKYHLPTSLQIFEIFINIYMHKNDIKEQFKNLLYNILPIALKYNVERQYIVVKQVQSYIIFYRFYKRLKLQLNEFIHLNQFYYYNTIQYNCKADLYCILKYSVNNDQISNVHDVRDISNVFYISNALQRLSQFYNAYWLALNRNWCLKESPEAVSSKQPDQQSNSSTGVKAPESFKLVKQQSNLQRTAQNSQIRAEA</sequence>
<feature type="transmembrane region" description="Helical" evidence="2">
    <location>
        <begin position="44"/>
        <end position="61"/>
    </location>
</feature>
<evidence type="ECO:0000256" key="1">
    <source>
        <dbReference type="SAM" id="MobiDB-lite"/>
    </source>
</evidence>
<dbReference type="PROSITE" id="PS51450">
    <property type="entry name" value="LRR"/>
    <property type="match status" value="1"/>
</dbReference>
<keyword evidence="5" id="KW-1185">Reference proteome</keyword>
<name>A0AA86U227_9EUKA</name>
<evidence type="ECO:0000313" key="5">
    <source>
        <dbReference type="Proteomes" id="UP001642409"/>
    </source>
</evidence>
<evidence type="ECO:0000313" key="3">
    <source>
        <dbReference type="EMBL" id="CAI9935307.1"/>
    </source>
</evidence>
<accession>A0AA86U227</accession>
<dbReference type="EMBL" id="CATOUU010000600">
    <property type="protein sequence ID" value="CAI9935307.1"/>
    <property type="molecule type" value="Genomic_DNA"/>
</dbReference>
<protein>
    <submittedName>
        <fullName evidence="3">Leucine-rich repeat</fullName>
    </submittedName>
    <submittedName>
        <fullName evidence="4">Leucine-rich_repeat</fullName>
    </submittedName>
</protein>
<feature type="compositionally biased region" description="Polar residues" evidence="1">
    <location>
        <begin position="217"/>
        <end position="232"/>
    </location>
</feature>
<dbReference type="InterPro" id="IPR001611">
    <property type="entry name" value="Leu-rich_rpt"/>
</dbReference>
<feature type="compositionally biased region" description="Polar residues" evidence="1">
    <location>
        <begin position="243"/>
        <end position="261"/>
    </location>
</feature>
<organism evidence="3">
    <name type="scientific">Hexamita inflata</name>
    <dbReference type="NCBI Taxonomy" id="28002"/>
    <lineage>
        <taxon>Eukaryota</taxon>
        <taxon>Metamonada</taxon>
        <taxon>Diplomonadida</taxon>
        <taxon>Hexamitidae</taxon>
        <taxon>Hexamitinae</taxon>
        <taxon>Hexamita</taxon>
    </lineage>
</organism>
<dbReference type="AlphaFoldDB" id="A0AA86U227"/>
<keyword evidence="2" id="KW-1133">Transmembrane helix</keyword>
<reference evidence="4 5" key="2">
    <citation type="submission" date="2024-07" db="EMBL/GenBank/DDBJ databases">
        <authorList>
            <person name="Akdeniz Z."/>
        </authorList>
    </citation>
    <scope>NUCLEOTIDE SEQUENCE [LARGE SCALE GENOMIC DNA]</scope>
</reference>
<reference evidence="3" key="1">
    <citation type="submission" date="2023-06" db="EMBL/GenBank/DDBJ databases">
        <authorList>
            <person name="Kurt Z."/>
        </authorList>
    </citation>
    <scope>NUCLEOTIDE SEQUENCE</scope>
</reference>